<feature type="region of interest" description="Disordered" evidence="2">
    <location>
        <begin position="862"/>
        <end position="919"/>
    </location>
</feature>
<evidence type="ECO:0000256" key="2">
    <source>
        <dbReference type="SAM" id="MobiDB-lite"/>
    </source>
</evidence>
<evidence type="ECO:0000256" key="1">
    <source>
        <dbReference type="SAM" id="Coils"/>
    </source>
</evidence>
<feature type="compositionally biased region" description="Polar residues" evidence="2">
    <location>
        <begin position="1187"/>
        <end position="1200"/>
    </location>
</feature>
<feature type="region of interest" description="Disordered" evidence="2">
    <location>
        <begin position="1461"/>
        <end position="1480"/>
    </location>
</feature>
<dbReference type="InterPro" id="IPR001251">
    <property type="entry name" value="CRAL-TRIO_dom"/>
</dbReference>
<dbReference type="EMBL" id="DS469543">
    <property type="protein sequence ID" value="EDO44561.1"/>
    <property type="molecule type" value="Genomic_DNA"/>
</dbReference>
<feature type="region of interest" description="Disordered" evidence="2">
    <location>
        <begin position="988"/>
        <end position="1009"/>
    </location>
</feature>
<feature type="compositionally biased region" description="Basic and acidic residues" evidence="2">
    <location>
        <begin position="1678"/>
        <end position="1692"/>
    </location>
</feature>
<organism evidence="4 5">
    <name type="scientific">Nematostella vectensis</name>
    <name type="common">Starlet sea anemone</name>
    <dbReference type="NCBI Taxonomy" id="45351"/>
    <lineage>
        <taxon>Eukaryota</taxon>
        <taxon>Metazoa</taxon>
        <taxon>Cnidaria</taxon>
        <taxon>Anthozoa</taxon>
        <taxon>Hexacorallia</taxon>
        <taxon>Actiniaria</taxon>
        <taxon>Edwardsiidae</taxon>
        <taxon>Nematostella</taxon>
    </lineage>
</organism>
<evidence type="ECO:0000313" key="5">
    <source>
        <dbReference type="Proteomes" id="UP000001593"/>
    </source>
</evidence>
<dbReference type="PANTHER" id="PTHR10174">
    <property type="entry name" value="ALPHA-TOCOPHEROL TRANSFER PROTEIN-RELATED"/>
    <property type="match status" value="1"/>
</dbReference>
<feature type="compositionally biased region" description="Low complexity" evidence="2">
    <location>
        <begin position="1902"/>
        <end position="1919"/>
    </location>
</feature>
<evidence type="ECO:0000259" key="3">
    <source>
        <dbReference type="PROSITE" id="PS50191"/>
    </source>
</evidence>
<dbReference type="InterPro" id="IPR036273">
    <property type="entry name" value="CRAL/TRIO_N_dom_sf"/>
</dbReference>
<evidence type="ECO:0000313" key="4">
    <source>
        <dbReference type="EMBL" id="EDO44561.1"/>
    </source>
</evidence>
<keyword evidence="5" id="KW-1185">Reference proteome</keyword>
<reference evidence="4 5" key="1">
    <citation type="journal article" date="2007" name="Science">
        <title>Sea anemone genome reveals ancestral eumetazoan gene repertoire and genomic organization.</title>
        <authorList>
            <person name="Putnam N.H."/>
            <person name="Srivastava M."/>
            <person name="Hellsten U."/>
            <person name="Dirks B."/>
            <person name="Chapman J."/>
            <person name="Salamov A."/>
            <person name="Terry A."/>
            <person name="Shapiro H."/>
            <person name="Lindquist E."/>
            <person name="Kapitonov V.V."/>
            <person name="Jurka J."/>
            <person name="Genikhovich G."/>
            <person name="Grigoriev I.V."/>
            <person name="Lucas S.M."/>
            <person name="Steele R.E."/>
            <person name="Finnerty J.R."/>
            <person name="Technau U."/>
            <person name="Martindale M.Q."/>
            <person name="Rokhsar D.S."/>
        </authorList>
    </citation>
    <scope>NUCLEOTIDE SEQUENCE [LARGE SCALE GENOMIC DNA]</scope>
    <source>
        <strain evidence="5">CH2 X CH6</strain>
    </source>
</reference>
<feature type="compositionally biased region" description="Polar residues" evidence="2">
    <location>
        <begin position="874"/>
        <end position="883"/>
    </location>
</feature>
<protein>
    <recommendedName>
        <fullName evidence="3">CRAL-TRIO domain-containing protein</fullName>
    </recommendedName>
</protein>
<feature type="region of interest" description="Disordered" evidence="2">
    <location>
        <begin position="746"/>
        <end position="768"/>
    </location>
</feature>
<feature type="region of interest" description="Disordered" evidence="2">
    <location>
        <begin position="1"/>
        <end position="94"/>
    </location>
</feature>
<dbReference type="SUPFAM" id="SSF46938">
    <property type="entry name" value="CRAL/TRIO N-terminal domain"/>
    <property type="match status" value="1"/>
</dbReference>
<feature type="region of interest" description="Disordered" evidence="2">
    <location>
        <begin position="1660"/>
        <end position="1764"/>
    </location>
</feature>
<feature type="compositionally biased region" description="Basic residues" evidence="2">
    <location>
        <begin position="886"/>
        <end position="896"/>
    </location>
</feature>
<dbReference type="Gene3D" id="3.40.525.10">
    <property type="entry name" value="CRAL-TRIO lipid binding domain"/>
    <property type="match status" value="1"/>
</dbReference>
<gene>
    <name evidence="4" type="ORF">NEMVEDRAFT_v1g202715</name>
</gene>
<dbReference type="InParanoid" id="A7RVE7"/>
<feature type="compositionally biased region" description="Basic and acidic residues" evidence="2">
    <location>
        <begin position="746"/>
        <end position="762"/>
    </location>
</feature>
<feature type="compositionally biased region" description="Basic residues" evidence="2">
    <location>
        <begin position="46"/>
        <end position="59"/>
    </location>
</feature>
<dbReference type="InterPro" id="IPR036865">
    <property type="entry name" value="CRAL-TRIO_dom_sf"/>
</dbReference>
<dbReference type="PANTHER" id="PTHR10174:SF208">
    <property type="entry name" value="CRAL-TRIO DOMAIN-CONTAINING PROTEIN DDB_G0278031"/>
    <property type="match status" value="1"/>
</dbReference>
<dbReference type="SMART" id="SM00516">
    <property type="entry name" value="SEC14"/>
    <property type="match status" value="1"/>
</dbReference>
<dbReference type="CDD" id="cd00170">
    <property type="entry name" value="SEC14"/>
    <property type="match status" value="1"/>
</dbReference>
<name>A7RVE7_NEMVE</name>
<feature type="compositionally biased region" description="Basic residues" evidence="2">
    <location>
        <begin position="68"/>
        <end position="80"/>
    </location>
</feature>
<dbReference type="Proteomes" id="UP000001593">
    <property type="component" value="Unassembled WGS sequence"/>
</dbReference>
<dbReference type="GO" id="GO:1902936">
    <property type="term" value="F:phosphatidylinositol bisphosphate binding"/>
    <property type="evidence" value="ECO:0000318"/>
    <property type="project" value="GO_Central"/>
</dbReference>
<feature type="domain" description="CRAL-TRIO" evidence="3">
    <location>
        <begin position="2040"/>
        <end position="2196"/>
    </location>
</feature>
<feature type="region of interest" description="Disordered" evidence="2">
    <location>
        <begin position="1022"/>
        <end position="1091"/>
    </location>
</feature>
<feature type="region of interest" description="Disordered" evidence="2">
    <location>
        <begin position="1890"/>
        <end position="1922"/>
    </location>
</feature>
<dbReference type="Pfam" id="PF00650">
    <property type="entry name" value="CRAL_TRIO"/>
    <property type="match status" value="1"/>
</dbReference>
<feature type="region of interest" description="Disordered" evidence="2">
    <location>
        <begin position="1832"/>
        <end position="1857"/>
    </location>
</feature>
<accession>A7RVE7</accession>
<dbReference type="STRING" id="45351.A7RVE7"/>
<feature type="compositionally biased region" description="Polar residues" evidence="2">
    <location>
        <begin position="20"/>
        <end position="29"/>
    </location>
</feature>
<feature type="region of interest" description="Disordered" evidence="2">
    <location>
        <begin position="794"/>
        <end position="818"/>
    </location>
</feature>
<keyword evidence="1" id="KW-0175">Coiled coil</keyword>
<dbReference type="PROSITE" id="PS50191">
    <property type="entry name" value="CRAL_TRIO"/>
    <property type="match status" value="1"/>
</dbReference>
<feature type="compositionally biased region" description="Basic and acidic residues" evidence="2">
    <location>
        <begin position="36"/>
        <end position="45"/>
    </location>
</feature>
<dbReference type="eggNOG" id="ENOG502QR81">
    <property type="taxonomic scope" value="Eukaryota"/>
</dbReference>
<feature type="compositionally biased region" description="Basic and acidic residues" evidence="2">
    <location>
        <begin position="1751"/>
        <end position="1764"/>
    </location>
</feature>
<sequence>MGCCMSKPKNGDEDNEPSLRHNSAPTNPQKSKKKEKAKEADEGSKGKKKNKRWGLKRKKKADEGNKGIKNKKRWGFKGKKKTDTGGLSSASSSSVLVVPGPSSVRFSSIRGSFSDIVIPGLSSAAFCGSAPVMFTDHEATVASLLMPSDSPTLSPGEIRFSPGEVRCDWLIRNISASSSFSSLGSLQREINEEEKLIIEEIKAELITINSQSNGAMRHEQKEEERLRNLQKSDMITRNQAALIVTDVIEKAYVQFRHEQKHLRIKKEEKIELILKNKAEMIVSDVIRKARVIVQREEREERIKKEEKIREEERVKKQEKMEHIIQNQAQFIVSEAIGKACGIVKRHRKDFERKMDLKWFELTSKNNKGALFTEEIADAKDIDEKGVQEETEVISPANAAEPSCTSVINGTRLEDGYSVENRDKVSHLTGNQSCVPELPVSNGTLFDKTGIDNCESYLLNYQPAVIPIFFIDFEGYQFDIDKMDFDFQEEHYEVMNYDLVINIPGQESILVVTNFSLFLEKVLGISVTEEQFILDNAFLHVTDLNTMLAEISALIPEQGIHNAPLESNAVEDKQVLMANANKNDKASMVRNACTETEHSVFYHACEDEKASMVNLSCEDEKAFMVNLSCDDEKASTVYTNKCETATAIPNTCNAEQASMFFQETVDYDDDIWFEFLEDKHEFEEYDLALHIPGQESILSKENMEILFDKLSKVCYKDHEPEKQVDGQEQESTDVHVGAVLDDVKPAGESLDLKVEENEEKSNDESDESSAVVIQEIASMLSFESWYKAPLVQRTTVRPSNVPERKREWWEFPPPPSVNESSLRKLEAIRLEQIQARNMSSLMVLATQADKWLKTRIKQPVQEIVKDSRKQESESSSKASHGEMTSSRQKRRKKKSRSQRHEGHEVTASTRQKHSSSKEKQEQTCGEQVCLAASIASQSAPVADIAECAGAIGSGPTIFVEGYYTAEDEKTSEATPFSDAYAYLLQVRRSVDPERSGNTSPTPSSSSTHSDAFDEVVPLWLLSSSSSESEMETPRQASKLRSGGKEKNQTKNGASLVQSSKRRKKTTERKWGSGKWEIPLPPPTTRKSSKGNKHLKLALTKSSSNDFVIKRCPTTTNANGPESKSGEREITLPPPTVHESGVTDKQNRLKLAATMPSSTGLASKPEGCLTNQTEQPVQEMVKDSRKPKTVSSLEASGCAMTSSRREGHEETSSFSILEPQPSAAFQTKDTHPKGGKSCRKALPAPQDAPVSVVSDEAAGPDPTSMCGPLPWKQINEEVEQPVQERVKDSRKQETLLSLETTGCAMTSSRRVGHEERSSFAILEPQPSATFQTRERHPNGEKLCRAILPAPQDAPVSVVSDEAAGWDPTSNCGPLPWKQINEEVEQPVQERVKDSRKQETLLSLETTGCAMTSSRRVGHEERSSFAILEPQPSATFQTRERHPNGEKLCRAILPAPQDAPVSVVSDETAGWDPPSNCSPLPWKRTSKEVEQPVQERLKDSRKQETLLSLETTGCAMTSPRRVGHEERSSFSILEPQPSATFQTRKTHPNGGKLCRAVLPAPQDAPVSVVSDETAGSDLTSICVPPSWKQMNEEKPRHAVSFSETSTYLLSPRSRDTESSACPSSPSPFALSDIREIPYDIRGSSDDMCVIPDDMCEFLDDMCESPDEIRGTPDDMYESPDDMVKSPDDTSGHTSEDEVPLWLLSSSSSESEMVTPRQTSQLPPDDKKRQNISKATFRTSSAVNSSDLTLLPAQTKDDSVRHTKANGSEERDITLPPATVHESGVIDKQNHQPSKLAATMPFSTVLASKREGCLTNQVQQPVQEVVKDSRFPVSSLEASGGAMTSSSQEDTRSSSILPSPPSVAFQAKQTLSGEFSECVSRFLLKTSQLNLRETNDSALSPDESNMSLDESSSFDMESSSSHSVLGDSRLHEIRSSVADLINLARGSRDVIGGKASYHRLSVNDESDQISIHSEPSDHDLEAIRAFLAHVNDARESLGLSPVGTATAIKYLLARNYDAPKAVELYHDSMRLRKTYDLDTFSPHRKSVQKELSSGKFTILPLRREYEPFVALVTASLHNPTECDHVTAIQALVFQLDEAMRSPVAQRCGLDIILDMTGANFRNIDLAFFRQVVDVVQNGYPARLNHVYVVSPPMWMRAGLYVRLCPNARKKIEIVTPRQLTERLPLTSVPLSLGGLALVKHKEWLRQCIDSYDDRAAFNDVRVSSGNKRLTIFREH</sequence>
<proteinExistence type="predicted"/>
<feature type="compositionally biased region" description="Polar residues" evidence="2">
    <location>
        <begin position="1728"/>
        <end position="1744"/>
    </location>
</feature>
<dbReference type="HOGENOM" id="CLU_230892_0_0_1"/>
<feature type="compositionally biased region" description="Polar residues" evidence="2">
    <location>
        <begin position="1890"/>
        <end position="1901"/>
    </location>
</feature>
<feature type="compositionally biased region" description="Low complexity" evidence="2">
    <location>
        <begin position="997"/>
        <end position="1008"/>
    </location>
</feature>
<feature type="compositionally biased region" description="Low complexity" evidence="2">
    <location>
        <begin position="84"/>
        <end position="94"/>
    </location>
</feature>
<feature type="compositionally biased region" description="Polar residues" evidence="2">
    <location>
        <begin position="1048"/>
        <end position="1057"/>
    </location>
</feature>
<dbReference type="SUPFAM" id="SSF52087">
    <property type="entry name" value="CRAL/TRIO domain"/>
    <property type="match status" value="1"/>
</dbReference>
<feature type="compositionally biased region" description="Basic and acidic residues" evidence="2">
    <location>
        <begin position="862"/>
        <end position="873"/>
    </location>
</feature>
<feature type="coiled-coil region" evidence="1">
    <location>
        <begin position="293"/>
        <end position="321"/>
    </location>
</feature>
<feature type="region of interest" description="Disordered" evidence="2">
    <location>
        <begin position="1108"/>
        <end position="1267"/>
    </location>
</feature>
<feature type="compositionally biased region" description="Polar residues" evidence="2">
    <location>
        <begin position="1111"/>
        <end position="1120"/>
    </location>
</feature>